<protein>
    <submittedName>
        <fullName evidence="1">Jg6324 protein</fullName>
    </submittedName>
</protein>
<sequence>MEIAILSISLWDKIRNAVIRQRTKVTDIASRASILKWQWAQITIVGGPMEDGVEMTSSGDRVSVNGVSDARQIDGVTTSEKWQASTG</sequence>
<evidence type="ECO:0000313" key="1">
    <source>
        <dbReference type="EMBL" id="CAH2234251.1"/>
    </source>
</evidence>
<keyword evidence="2" id="KW-1185">Reference proteome</keyword>
<gene>
    <name evidence="1" type="primary">jg6324</name>
    <name evidence="1" type="ORF">PAEG_LOCUS12117</name>
</gene>
<reference evidence="1" key="1">
    <citation type="submission" date="2022-03" db="EMBL/GenBank/DDBJ databases">
        <authorList>
            <person name="Lindestad O."/>
        </authorList>
    </citation>
    <scope>NUCLEOTIDE SEQUENCE</scope>
</reference>
<name>A0A8S4RC73_9NEOP</name>
<dbReference type="AlphaFoldDB" id="A0A8S4RC73"/>
<evidence type="ECO:0000313" key="2">
    <source>
        <dbReference type="Proteomes" id="UP000838756"/>
    </source>
</evidence>
<comment type="caution">
    <text evidence="1">The sequence shown here is derived from an EMBL/GenBank/DDBJ whole genome shotgun (WGS) entry which is preliminary data.</text>
</comment>
<organism evidence="1 2">
    <name type="scientific">Pararge aegeria aegeria</name>
    <dbReference type="NCBI Taxonomy" id="348720"/>
    <lineage>
        <taxon>Eukaryota</taxon>
        <taxon>Metazoa</taxon>
        <taxon>Ecdysozoa</taxon>
        <taxon>Arthropoda</taxon>
        <taxon>Hexapoda</taxon>
        <taxon>Insecta</taxon>
        <taxon>Pterygota</taxon>
        <taxon>Neoptera</taxon>
        <taxon>Endopterygota</taxon>
        <taxon>Lepidoptera</taxon>
        <taxon>Glossata</taxon>
        <taxon>Ditrysia</taxon>
        <taxon>Papilionoidea</taxon>
        <taxon>Nymphalidae</taxon>
        <taxon>Satyrinae</taxon>
        <taxon>Satyrini</taxon>
        <taxon>Parargina</taxon>
        <taxon>Pararge</taxon>
    </lineage>
</organism>
<accession>A0A8S4RC73</accession>
<proteinExistence type="predicted"/>
<dbReference type="EMBL" id="CAKXAJ010025041">
    <property type="protein sequence ID" value="CAH2234251.1"/>
    <property type="molecule type" value="Genomic_DNA"/>
</dbReference>
<dbReference type="Proteomes" id="UP000838756">
    <property type="component" value="Unassembled WGS sequence"/>
</dbReference>